<proteinExistence type="predicted"/>
<feature type="transmembrane region" description="Helical" evidence="1">
    <location>
        <begin position="157"/>
        <end position="176"/>
    </location>
</feature>
<evidence type="ECO:0000313" key="2">
    <source>
        <dbReference type="EMBL" id="KAK8881899.1"/>
    </source>
</evidence>
<evidence type="ECO:0000256" key="1">
    <source>
        <dbReference type="SAM" id="Phobius"/>
    </source>
</evidence>
<feature type="transmembrane region" description="Helical" evidence="1">
    <location>
        <begin position="12"/>
        <end position="33"/>
    </location>
</feature>
<keyword evidence="1" id="KW-0472">Membrane</keyword>
<keyword evidence="1" id="KW-1133">Transmembrane helix</keyword>
<protein>
    <submittedName>
        <fullName evidence="2">Uncharacterized protein</fullName>
    </submittedName>
</protein>
<name>A0ABR2JSL8_9EUKA</name>
<organism evidence="2 3">
    <name type="scientific">Tritrichomonas musculus</name>
    <dbReference type="NCBI Taxonomy" id="1915356"/>
    <lineage>
        <taxon>Eukaryota</taxon>
        <taxon>Metamonada</taxon>
        <taxon>Parabasalia</taxon>
        <taxon>Tritrichomonadida</taxon>
        <taxon>Tritrichomonadidae</taxon>
        <taxon>Tritrichomonas</taxon>
    </lineage>
</organism>
<accession>A0ABR2JSL8</accession>
<reference evidence="2 3" key="1">
    <citation type="submission" date="2024-04" db="EMBL/GenBank/DDBJ databases">
        <title>Tritrichomonas musculus Genome.</title>
        <authorList>
            <person name="Alves-Ferreira E."/>
            <person name="Grigg M."/>
            <person name="Lorenzi H."/>
            <person name="Galac M."/>
        </authorList>
    </citation>
    <scope>NUCLEOTIDE SEQUENCE [LARGE SCALE GENOMIC DNA]</scope>
    <source>
        <strain evidence="2 3">EAF2021</strain>
    </source>
</reference>
<feature type="transmembrane region" description="Helical" evidence="1">
    <location>
        <begin position="80"/>
        <end position="98"/>
    </location>
</feature>
<keyword evidence="3" id="KW-1185">Reference proteome</keyword>
<keyword evidence="1" id="KW-0812">Transmembrane</keyword>
<dbReference type="EMBL" id="JAPFFF010000009">
    <property type="protein sequence ID" value="KAK8881899.1"/>
    <property type="molecule type" value="Genomic_DNA"/>
</dbReference>
<feature type="transmembrane region" description="Helical" evidence="1">
    <location>
        <begin position="40"/>
        <end position="60"/>
    </location>
</feature>
<evidence type="ECO:0000313" key="3">
    <source>
        <dbReference type="Proteomes" id="UP001470230"/>
    </source>
</evidence>
<sequence>MNASQEIDPVTFIFIVISSVGFLLGFITILFFMTDAFYNFNCFFFSISLISQILCLFMYYQNSNQHSTRPINFNPYFHNAISFFTFTITSTTSILYILDTALLHLSTLVQFLPNCNFKNIIDKFCKSKSTLNLSAMIELSVLPELLLWLLIKHKLGILATIIMYIFNILMFGYVCFDPLTNHFQNIYKFIRKQYRNSDEASKSFWGLLINIGDSLSSLSKQIYNMSVQTFMSR</sequence>
<gene>
    <name evidence="2" type="ORF">M9Y10_044536</name>
</gene>
<comment type="caution">
    <text evidence="2">The sequence shown here is derived from an EMBL/GenBank/DDBJ whole genome shotgun (WGS) entry which is preliminary data.</text>
</comment>
<dbReference type="Proteomes" id="UP001470230">
    <property type="component" value="Unassembled WGS sequence"/>
</dbReference>
<feature type="transmembrane region" description="Helical" evidence="1">
    <location>
        <begin position="131"/>
        <end position="151"/>
    </location>
</feature>